<organism evidence="2 3">
    <name type="scientific">Stylonychia lemnae</name>
    <name type="common">Ciliate</name>
    <dbReference type="NCBI Taxonomy" id="5949"/>
    <lineage>
        <taxon>Eukaryota</taxon>
        <taxon>Sar</taxon>
        <taxon>Alveolata</taxon>
        <taxon>Ciliophora</taxon>
        <taxon>Intramacronucleata</taxon>
        <taxon>Spirotrichea</taxon>
        <taxon>Stichotrichia</taxon>
        <taxon>Sporadotrichida</taxon>
        <taxon>Oxytrichidae</taxon>
        <taxon>Stylonychinae</taxon>
        <taxon>Stylonychia</taxon>
    </lineage>
</organism>
<dbReference type="Proteomes" id="UP000039865">
    <property type="component" value="Unassembled WGS sequence"/>
</dbReference>
<dbReference type="InParanoid" id="A0A078A9G2"/>
<dbReference type="Pfam" id="PF12722">
    <property type="entry name" value="Hid1"/>
    <property type="match status" value="1"/>
</dbReference>
<keyword evidence="1" id="KW-0175">Coiled coil</keyword>
<dbReference type="InterPro" id="IPR026705">
    <property type="entry name" value="Hid-1/Ecm30"/>
</dbReference>
<dbReference type="AlphaFoldDB" id="A0A078A9G2"/>
<dbReference type="PANTHER" id="PTHR21575:SF12">
    <property type="entry name" value="PROTEIN HID1"/>
    <property type="match status" value="1"/>
</dbReference>
<dbReference type="OrthoDB" id="291209at2759"/>
<keyword evidence="3" id="KW-1185">Reference proteome</keyword>
<evidence type="ECO:0000256" key="1">
    <source>
        <dbReference type="SAM" id="Coils"/>
    </source>
</evidence>
<dbReference type="GO" id="GO:0005797">
    <property type="term" value="C:Golgi medial cisterna"/>
    <property type="evidence" value="ECO:0007669"/>
    <property type="project" value="TreeGrafter"/>
</dbReference>
<dbReference type="EMBL" id="CCKQ01007477">
    <property type="protein sequence ID" value="CDW78854.1"/>
    <property type="molecule type" value="Genomic_DNA"/>
</dbReference>
<evidence type="ECO:0000313" key="2">
    <source>
        <dbReference type="EMBL" id="CDW78854.1"/>
    </source>
</evidence>
<dbReference type="GO" id="GO:0016020">
    <property type="term" value="C:membrane"/>
    <property type="evidence" value="ECO:0007669"/>
    <property type="project" value="TreeGrafter"/>
</dbReference>
<sequence>MGNISIFGNPKIDNQLQLFLNSDINQVKIEAQETDLAKIQEASIGRLIISLKSYKYVESIQPAKLGELFSEKREHITLLIQSCINILYTFAYKDDYKQSKSNKVMKNDDVKLACGSIYLLIRLIAFIMKDSDLCDDILWRDEVEMDGRNTSSYIIKLIESIMILLFKPGFTIRNLNFISIRNQLVYDFDDNSMWSWGLGTLGEVKNKITDTQYFKHRFYLLKLMLITMTQQLYQPRSLQGQQIDPVMTMFTNKKNKNLKNLVFSILNSVIMYDCDGLKIPFANTYQKNPYVDEFLKTSLEVLMALTTYNPPIDIQTVIQQNAKMARVQEYFSNSDVNQADVVQDIDQEGQLADQLNSDARVIANMKINEVSRLVQAILGYNNAKIISEGMFKLLKNYVRSHRASLPKSYYIIPFYKELTLLIWRLLSVNDGKNFRDMCKIKIGLKENETFTMILSKYYLITGTCQEFVIGMDKESKFDTSLKLSLPNVAGGLNGIGKTQSGLTESSSSQQAKQIQIHQKLINLKALINLFKGFINIFAYNDQSNIDFLFAFSKKMEIFFQLQNKFNLETTKNDESELLPIVIASNLQKQSSPIKFEVAQVNMDHFDNNHHIDDQSMRDSSLSQNNNLFIQSQKRILLESENQLRQEANNNEELKVVDYTQEDDEIKQDDKGQDKEMRIRNLAIDHIATHLTMGGDDADEEQYKSKTQVNQSQNVTFIQSYNEQAAVQTLTLIAKEIEKRLVIYFDPERSIKNNFEIQTQFKDESMQNLEKINDLDKDSFSTIMTNFSLRGSVFKNGTPPIQPQYLKSSFQFESWLNQVIWARISVNHSPNSQLFDSEKIRLFSLINIDI</sequence>
<dbReference type="PANTHER" id="PTHR21575">
    <property type="entry name" value="PROTEIN HID1"/>
    <property type="match status" value="1"/>
</dbReference>
<reference evidence="2 3" key="1">
    <citation type="submission" date="2014-06" db="EMBL/GenBank/DDBJ databases">
        <authorList>
            <person name="Swart Estienne"/>
        </authorList>
    </citation>
    <scope>NUCLEOTIDE SEQUENCE [LARGE SCALE GENOMIC DNA]</scope>
    <source>
        <strain evidence="2 3">130c</strain>
    </source>
</reference>
<protein>
    <submittedName>
        <fullName evidence="2">Uncharacterized protein</fullName>
    </submittedName>
</protein>
<name>A0A078A9G2_STYLE</name>
<proteinExistence type="predicted"/>
<gene>
    <name evidence="2" type="primary">Contig1566.g1706</name>
    <name evidence="2" type="ORF">STYLEM_7838</name>
</gene>
<evidence type="ECO:0000313" key="3">
    <source>
        <dbReference type="Proteomes" id="UP000039865"/>
    </source>
</evidence>
<accession>A0A078A9G2</accession>
<feature type="coiled-coil region" evidence="1">
    <location>
        <begin position="629"/>
        <end position="656"/>
    </location>
</feature>
<dbReference type="GO" id="GO:0000138">
    <property type="term" value="C:Golgi trans cisterna"/>
    <property type="evidence" value="ECO:0007669"/>
    <property type="project" value="TreeGrafter"/>
</dbReference>